<evidence type="ECO:0008006" key="4">
    <source>
        <dbReference type="Google" id="ProtNLM"/>
    </source>
</evidence>
<protein>
    <recommendedName>
        <fullName evidence="4">Lipoprotein</fullName>
    </recommendedName>
</protein>
<organism evidence="2 3">
    <name type="scientific">Nonomuraea longicatena</name>
    <dbReference type="NCBI Taxonomy" id="83682"/>
    <lineage>
        <taxon>Bacteria</taxon>
        <taxon>Bacillati</taxon>
        <taxon>Actinomycetota</taxon>
        <taxon>Actinomycetes</taxon>
        <taxon>Streptosporangiales</taxon>
        <taxon>Streptosporangiaceae</taxon>
        <taxon>Nonomuraea</taxon>
    </lineage>
</organism>
<sequence length="277" mass="29507">MGAVVLALAVVAGCGSTASGEQPATAPAAGEPAKTSNRQQIESIKADCMKQQGFKYVSEPFTLKESDAETKVRNGDYEAMKEERSKQGFGVFIVLAGGTRESEAPPDGPNDKYMSNLNDAQYKAYVKADNACYAKGVKQILGKTIKTRGDLLKQAKEYKKQLATRELDGDPELVTLADAMADCLKGKGHRVGATNPGAVARNGFVNFSAIHLKVVKDGAGADSGAPAMTPAQAKPYLEREIKAALEDLECGKDFYAAYAPKDDAINRRFLAEFGLSA</sequence>
<evidence type="ECO:0000256" key="1">
    <source>
        <dbReference type="SAM" id="MobiDB-lite"/>
    </source>
</evidence>
<dbReference type="Proteomes" id="UP001501578">
    <property type="component" value="Unassembled WGS sequence"/>
</dbReference>
<comment type="caution">
    <text evidence="2">The sequence shown here is derived from an EMBL/GenBank/DDBJ whole genome shotgun (WGS) entry which is preliminary data.</text>
</comment>
<evidence type="ECO:0000313" key="3">
    <source>
        <dbReference type="Proteomes" id="UP001501578"/>
    </source>
</evidence>
<reference evidence="2 3" key="1">
    <citation type="journal article" date="2019" name="Int. J. Syst. Evol. Microbiol.">
        <title>The Global Catalogue of Microorganisms (GCM) 10K type strain sequencing project: providing services to taxonomists for standard genome sequencing and annotation.</title>
        <authorList>
            <consortium name="The Broad Institute Genomics Platform"/>
            <consortium name="The Broad Institute Genome Sequencing Center for Infectious Disease"/>
            <person name="Wu L."/>
            <person name="Ma J."/>
        </authorList>
    </citation>
    <scope>NUCLEOTIDE SEQUENCE [LARGE SCALE GENOMIC DNA]</scope>
    <source>
        <strain evidence="2 3">JCM 11136</strain>
    </source>
</reference>
<name>A0ABN1QYQ2_9ACTN</name>
<feature type="region of interest" description="Disordered" evidence="1">
    <location>
        <begin position="16"/>
        <end position="38"/>
    </location>
</feature>
<evidence type="ECO:0000313" key="2">
    <source>
        <dbReference type="EMBL" id="GAA0949367.1"/>
    </source>
</evidence>
<accession>A0ABN1QYQ2</accession>
<dbReference type="EMBL" id="BAAAHQ010000044">
    <property type="protein sequence ID" value="GAA0949367.1"/>
    <property type="molecule type" value="Genomic_DNA"/>
</dbReference>
<proteinExistence type="predicted"/>
<gene>
    <name evidence="2" type="ORF">GCM10009560_67600</name>
</gene>
<keyword evidence="3" id="KW-1185">Reference proteome</keyword>